<feature type="domain" description="Amine oxidase" evidence="1">
    <location>
        <begin position="14"/>
        <end position="478"/>
    </location>
</feature>
<keyword evidence="3" id="KW-1185">Reference proteome</keyword>
<dbReference type="InterPro" id="IPR036188">
    <property type="entry name" value="FAD/NAD-bd_sf"/>
</dbReference>
<comment type="caution">
    <text evidence="2">The sequence shown here is derived from an EMBL/GenBank/DDBJ whole genome shotgun (WGS) entry which is preliminary data.</text>
</comment>
<dbReference type="EMBL" id="BAAAQY010000002">
    <property type="protein sequence ID" value="GAA2226603.1"/>
    <property type="molecule type" value="Genomic_DNA"/>
</dbReference>
<dbReference type="RefSeq" id="WP_259478239.1">
    <property type="nucleotide sequence ID" value="NZ_BAAAQY010000002.1"/>
</dbReference>
<organism evidence="2 3">
    <name type="scientific">Herbiconiux moechotypicola</name>
    <dbReference type="NCBI Taxonomy" id="637393"/>
    <lineage>
        <taxon>Bacteria</taxon>
        <taxon>Bacillati</taxon>
        <taxon>Actinomycetota</taxon>
        <taxon>Actinomycetes</taxon>
        <taxon>Micrococcales</taxon>
        <taxon>Microbacteriaceae</taxon>
        <taxon>Herbiconiux</taxon>
    </lineage>
</organism>
<dbReference type="SUPFAM" id="SSF51905">
    <property type="entry name" value="FAD/NAD(P)-binding domain"/>
    <property type="match status" value="1"/>
</dbReference>
<dbReference type="PANTHER" id="PTHR42923:SF3">
    <property type="entry name" value="PROTOPORPHYRINOGEN OXIDASE"/>
    <property type="match status" value="1"/>
</dbReference>
<evidence type="ECO:0000313" key="3">
    <source>
        <dbReference type="Proteomes" id="UP001500929"/>
    </source>
</evidence>
<dbReference type="InterPro" id="IPR002937">
    <property type="entry name" value="Amino_oxidase"/>
</dbReference>
<evidence type="ECO:0000259" key="1">
    <source>
        <dbReference type="Pfam" id="PF01593"/>
    </source>
</evidence>
<sequence length="486" mass="49682">MTETVDVVVAGGGVAGLVAARQLAHLGHSVLVVEERDALGGFVGSHEVAGVELDSGAESYATRAGTVAALVEELGLGSEIVTPAEAGAWVAWNGGAAPLPAAGLLGIPGVPLADDVRRVVGWSGSLRAYLDRLMPLLRVRKETDLGDIVRRRMGRKVLDRLVTPVVAGVHSADPSVVDVHAVAPGLTQAMTTQGSLSGAVMALREQAPAGSKVQGLVGGMHRLVEALETDCLHYGVQVAKGAAVTRLEPVAAGEGAPDARGWRVAVDDGDGTRTVTCRAVVVATGFRPALALLRGALDEAASASLPADAEWPDPASVTLATLVVDEPRLDAAPRGTGVLVAAGTPGVGAKALTHATAKWAWLAERLPAHRHVLRLSYGSRGAAAAPGAGDPRLADVLRDASALLGVPLSESDVRGFSIVHWHDSLAFATVGHRDRVRRALAAVAETAGLDTVGAWVSGTGLAATVAHARTTGSQLAAELRGQPRLD</sequence>
<protein>
    <submittedName>
        <fullName evidence="2">Protoporphyrinogen oxidase</fullName>
    </submittedName>
</protein>
<proteinExistence type="predicted"/>
<dbReference type="InterPro" id="IPR050464">
    <property type="entry name" value="Zeta_carotene_desat/Oxidored"/>
</dbReference>
<dbReference type="PANTHER" id="PTHR42923">
    <property type="entry name" value="PROTOPORPHYRINOGEN OXIDASE"/>
    <property type="match status" value="1"/>
</dbReference>
<evidence type="ECO:0000313" key="2">
    <source>
        <dbReference type="EMBL" id="GAA2226603.1"/>
    </source>
</evidence>
<reference evidence="3" key="1">
    <citation type="journal article" date="2019" name="Int. J. Syst. Evol. Microbiol.">
        <title>The Global Catalogue of Microorganisms (GCM) 10K type strain sequencing project: providing services to taxonomists for standard genome sequencing and annotation.</title>
        <authorList>
            <consortium name="The Broad Institute Genomics Platform"/>
            <consortium name="The Broad Institute Genome Sequencing Center for Infectious Disease"/>
            <person name="Wu L."/>
            <person name="Ma J."/>
        </authorList>
    </citation>
    <scope>NUCLEOTIDE SEQUENCE [LARGE SCALE GENOMIC DNA]</scope>
    <source>
        <strain evidence="3">JCM 16117</strain>
    </source>
</reference>
<dbReference type="Gene3D" id="1.10.3110.10">
    <property type="entry name" value="protoporphyrinogen ix oxidase, domain 3"/>
    <property type="match status" value="1"/>
</dbReference>
<dbReference type="Gene3D" id="3.90.660.20">
    <property type="entry name" value="Protoporphyrinogen oxidase, mitochondrial, domain 2"/>
    <property type="match status" value="1"/>
</dbReference>
<name>A0ABP5Q6D0_9MICO</name>
<dbReference type="Pfam" id="PF01593">
    <property type="entry name" value="Amino_oxidase"/>
    <property type="match status" value="1"/>
</dbReference>
<accession>A0ABP5Q6D0</accession>
<dbReference type="Proteomes" id="UP001500929">
    <property type="component" value="Unassembled WGS sequence"/>
</dbReference>
<dbReference type="SUPFAM" id="SSF54373">
    <property type="entry name" value="FAD-linked reductases, C-terminal domain"/>
    <property type="match status" value="1"/>
</dbReference>
<gene>
    <name evidence="2" type="primary">hemG</name>
    <name evidence="2" type="ORF">GCM10009851_08220</name>
</gene>
<dbReference type="Gene3D" id="3.50.50.60">
    <property type="entry name" value="FAD/NAD(P)-binding domain"/>
    <property type="match status" value="1"/>
</dbReference>